<evidence type="ECO:0000256" key="11">
    <source>
        <dbReference type="ARBA" id="ARBA00023136"/>
    </source>
</evidence>
<feature type="domain" description="PAC" evidence="18">
    <location>
        <begin position="97"/>
        <end position="151"/>
    </location>
</feature>
<keyword evidence="12" id="KW-0131">Cell cycle</keyword>
<dbReference type="InterPro" id="IPR011006">
    <property type="entry name" value="CheY-like_superfamily"/>
</dbReference>
<evidence type="ECO:0000256" key="4">
    <source>
        <dbReference type="ARBA" id="ARBA00012438"/>
    </source>
</evidence>
<dbReference type="AlphaFoldDB" id="A0A0N8KNE8"/>
<dbReference type="Gene3D" id="3.30.450.20">
    <property type="entry name" value="PAS domain"/>
    <property type="match status" value="3"/>
</dbReference>
<comment type="similarity">
    <text evidence="3">In the N-terminal section; belongs to the phytochrome family.</text>
</comment>
<protein>
    <recommendedName>
        <fullName evidence="13">Circadian input-output histidine kinase CikA</fullName>
        <ecNumber evidence="4">2.7.13.3</ecNumber>
    </recommendedName>
</protein>
<feature type="domain" description="PAS" evidence="17">
    <location>
        <begin position="152"/>
        <end position="201"/>
    </location>
</feature>
<keyword evidence="11" id="KW-0472">Membrane</keyword>
<dbReference type="InterPro" id="IPR035965">
    <property type="entry name" value="PAS-like_dom_sf"/>
</dbReference>
<dbReference type="GO" id="GO:0005524">
    <property type="term" value="F:ATP binding"/>
    <property type="evidence" value="ECO:0007669"/>
    <property type="project" value="UniProtKB-KW"/>
</dbReference>
<dbReference type="PRINTS" id="PR00344">
    <property type="entry name" value="BCTRLSENSOR"/>
</dbReference>
<evidence type="ECO:0000256" key="10">
    <source>
        <dbReference type="ARBA" id="ARBA00023012"/>
    </source>
</evidence>
<dbReference type="PROSITE" id="PS50109">
    <property type="entry name" value="HIS_KIN"/>
    <property type="match status" value="1"/>
</dbReference>
<dbReference type="NCBIfam" id="TIGR00229">
    <property type="entry name" value="sensory_box"/>
    <property type="match status" value="2"/>
</dbReference>
<dbReference type="InterPro" id="IPR004358">
    <property type="entry name" value="Sig_transdc_His_kin-like_C"/>
</dbReference>
<evidence type="ECO:0000259" key="17">
    <source>
        <dbReference type="PROSITE" id="PS50112"/>
    </source>
</evidence>
<dbReference type="CDD" id="cd16922">
    <property type="entry name" value="HATPase_EvgS-ArcB-TorS-like"/>
    <property type="match status" value="1"/>
</dbReference>
<reference evidence="19 20" key="1">
    <citation type="submission" date="2015-09" db="EMBL/GenBank/DDBJ databases">
        <title>Identification and resolution of microdiversity through metagenomic sequencing of parallel consortia.</title>
        <authorList>
            <person name="Nelson W.C."/>
            <person name="Romine M.F."/>
            <person name="Lindemann S.R."/>
        </authorList>
    </citation>
    <scope>NUCLEOTIDE SEQUENCE [LARGE SCALE GENOMIC DNA]</scope>
    <source>
        <strain evidence="19">Ana</strain>
    </source>
</reference>
<keyword evidence="10" id="KW-0902">Two-component regulatory system</keyword>
<dbReference type="PROSITE" id="PS50113">
    <property type="entry name" value="PAC"/>
    <property type="match status" value="2"/>
</dbReference>
<dbReference type="GO" id="GO:0000155">
    <property type="term" value="F:phosphorelay sensor kinase activity"/>
    <property type="evidence" value="ECO:0007669"/>
    <property type="project" value="InterPro"/>
</dbReference>
<dbReference type="Pfam" id="PF00072">
    <property type="entry name" value="Response_reg"/>
    <property type="match status" value="1"/>
</dbReference>
<feature type="domain" description="PAC" evidence="18">
    <location>
        <begin position="225"/>
        <end position="287"/>
    </location>
</feature>
<evidence type="ECO:0000259" key="18">
    <source>
        <dbReference type="PROSITE" id="PS50113"/>
    </source>
</evidence>
<comment type="catalytic activity">
    <reaction evidence="1">
        <text>ATP + protein L-histidine = ADP + protein N-phospho-L-histidine.</text>
        <dbReference type="EC" id="2.7.13.3"/>
    </reaction>
</comment>
<evidence type="ECO:0000313" key="19">
    <source>
        <dbReference type="EMBL" id="KPQ36338.1"/>
    </source>
</evidence>
<feature type="domain" description="PAS" evidence="17">
    <location>
        <begin position="23"/>
        <end position="72"/>
    </location>
</feature>
<keyword evidence="7" id="KW-0547">Nucleotide-binding</keyword>
<dbReference type="GO" id="GO:0016020">
    <property type="term" value="C:membrane"/>
    <property type="evidence" value="ECO:0007669"/>
    <property type="project" value="UniProtKB-SubCell"/>
</dbReference>
<organism evidence="19 20">
    <name type="scientific">Phormidesmis priestleyi Ana</name>
    <dbReference type="NCBI Taxonomy" id="1666911"/>
    <lineage>
        <taxon>Bacteria</taxon>
        <taxon>Bacillati</taxon>
        <taxon>Cyanobacteriota</taxon>
        <taxon>Cyanophyceae</taxon>
        <taxon>Leptolyngbyales</taxon>
        <taxon>Leptolyngbyaceae</taxon>
        <taxon>Phormidesmis</taxon>
    </lineage>
</organism>
<keyword evidence="8 19" id="KW-0418">Kinase</keyword>
<comment type="caution">
    <text evidence="19">The sequence shown here is derived from an EMBL/GenBank/DDBJ whole genome shotgun (WGS) entry which is preliminary data.</text>
</comment>
<dbReference type="InterPro" id="IPR036097">
    <property type="entry name" value="HisK_dim/P_sf"/>
</dbReference>
<dbReference type="CDD" id="cd00082">
    <property type="entry name" value="HisKA"/>
    <property type="match status" value="1"/>
</dbReference>
<dbReference type="PROSITE" id="PS50112">
    <property type="entry name" value="PAS"/>
    <property type="match status" value="2"/>
</dbReference>
<dbReference type="SMART" id="SM00448">
    <property type="entry name" value="REC"/>
    <property type="match status" value="1"/>
</dbReference>
<sequence length="917" mass="101594">MDAFLDPSSASPVVSSTMQPTLPLSLFEQAIAHSTNSLIICDAQQPDLPIVYVSPSFESLTGYRASEVIGKNCRFLQGKETDQVGLADVRGAIASGQGCKVLLRNYRKNGQAFWNEVTLSPLFDDAGTLTHYVGTQVDISHYLETFKALQESETRYRHLYQETPAMLHSVDSQGHIVSVSHDWLETLGYQRSEVINQPLIYFLAKGSKQKVQKMLATIEPGTARRNLPCQFVKKEGGYIDALLSTISESFHEHDESTNLSKIASTNRFLGVLVDVTDRKKAKEKLRRSEALLRAINNLPPTGIFVMDCDTNEALFINSEFYRIWQLEHLQESVISGHLNGEALLSECLSNIDLSAFVAASTAQDFTHGNKIVEDEVPLLDGRTLRRIYGPVQENNTTFAYLYVFEDITERKQAERKLAHATEAAEAANRAKSEFLANMSHELRSPLNAILGFAHILQQTTPTPEQKEHLEIIYNSGEHLLALINDILDISKIEAGRMVLTESEFDLYRLLDELEQMFHAAALEKGLRLSLVRPFDLPRIIFSDRLKLRQILINLLSNAIKFTHTGTVTLQTHLKQSPSSNSDAHDSLKTITFSVIDTGPGISLTDQTRLFEAFVQTQSGLTAHQGTGLGLTISHEYVQLLGSQLTVASSVGEGATFAFDLTVAAVDAAIAAPIASPMPERIVGLAPGQPAYRILVVDDVDINRKLLTHLLENAGFEVQEAIDGEAAIAQWQTWQPHLIWMDMRMPVMDGETAIQQIRALELQLELQPEALADQQPPPIKHKTKIIALTASAFEENKNIAINSGCDDFVSKPFQAAAVFEKMAQHLDLCYQCETPANLEQPNSDSEPLSSLLIAQTPTSWQYALTQATLDLDDDAILALVAQLPPQQQALARAIEHCVKKLSYKKLLQVLQEADIVSP</sequence>
<dbReference type="Gene3D" id="1.10.287.130">
    <property type="match status" value="1"/>
</dbReference>
<dbReference type="CDD" id="cd17546">
    <property type="entry name" value="REC_hyHK_CKI1_RcsC-like"/>
    <property type="match status" value="1"/>
</dbReference>
<keyword evidence="6 19" id="KW-0808">Transferase</keyword>
<evidence type="ECO:0000259" key="15">
    <source>
        <dbReference type="PROSITE" id="PS50109"/>
    </source>
</evidence>
<evidence type="ECO:0000256" key="12">
    <source>
        <dbReference type="ARBA" id="ARBA00023306"/>
    </source>
</evidence>
<evidence type="ECO:0000256" key="5">
    <source>
        <dbReference type="ARBA" id="ARBA00022553"/>
    </source>
</evidence>
<dbReference type="SUPFAM" id="SSF55874">
    <property type="entry name" value="ATPase domain of HSP90 chaperone/DNA topoisomerase II/histidine kinase"/>
    <property type="match status" value="1"/>
</dbReference>
<dbReference type="FunFam" id="1.10.287.130:FF:000038">
    <property type="entry name" value="Sensory transduction histidine kinase"/>
    <property type="match status" value="1"/>
</dbReference>
<dbReference type="PROSITE" id="PS50110">
    <property type="entry name" value="RESPONSE_REGULATORY"/>
    <property type="match status" value="1"/>
</dbReference>
<feature type="domain" description="Response regulatory" evidence="16">
    <location>
        <begin position="692"/>
        <end position="825"/>
    </location>
</feature>
<keyword evidence="5 14" id="KW-0597">Phosphoprotein</keyword>
<dbReference type="Pfam" id="PF00512">
    <property type="entry name" value="HisKA"/>
    <property type="match status" value="1"/>
</dbReference>
<accession>A0A0N8KNE8</accession>
<evidence type="ECO:0000256" key="3">
    <source>
        <dbReference type="ARBA" id="ARBA00006402"/>
    </source>
</evidence>
<dbReference type="InterPro" id="IPR003594">
    <property type="entry name" value="HATPase_dom"/>
</dbReference>
<feature type="modified residue" description="4-aspartylphosphate" evidence="14">
    <location>
        <position position="741"/>
    </location>
</feature>
<dbReference type="EC" id="2.7.13.3" evidence="4"/>
<evidence type="ECO:0000256" key="13">
    <source>
        <dbReference type="ARBA" id="ARBA00074306"/>
    </source>
</evidence>
<evidence type="ECO:0000256" key="9">
    <source>
        <dbReference type="ARBA" id="ARBA00022840"/>
    </source>
</evidence>
<evidence type="ECO:0000313" key="20">
    <source>
        <dbReference type="Proteomes" id="UP000050465"/>
    </source>
</evidence>
<feature type="domain" description="Histidine kinase" evidence="15">
    <location>
        <begin position="437"/>
        <end position="664"/>
    </location>
</feature>
<dbReference type="Pfam" id="PF02518">
    <property type="entry name" value="HATPase_c"/>
    <property type="match status" value="1"/>
</dbReference>
<evidence type="ECO:0000256" key="8">
    <source>
        <dbReference type="ARBA" id="ARBA00022777"/>
    </source>
</evidence>
<dbReference type="SUPFAM" id="SSF55785">
    <property type="entry name" value="PYP-like sensor domain (PAS domain)"/>
    <property type="match status" value="3"/>
</dbReference>
<dbReference type="InterPro" id="IPR036890">
    <property type="entry name" value="HATPase_C_sf"/>
</dbReference>
<dbReference type="SMART" id="SM00091">
    <property type="entry name" value="PAS"/>
    <property type="match status" value="2"/>
</dbReference>
<evidence type="ECO:0000259" key="16">
    <source>
        <dbReference type="PROSITE" id="PS50110"/>
    </source>
</evidence>
<dbReference type="Proteomes" id="UP000050465">
    <property type="component" value="Unassembled WGS sequence"/>
</dbReference>
<evidence type="ECO:0000256" key="1">
    <source>
        <dbReference type="ARBA" id="ARBA00000085"/>
    </source>
</evidence>
<dbReference type="SMART" id="SM00387">
    <property type="entry name" value="HATPase_c"/>
    <property type="match status" value="1"/>
</dbReference>
<dbReference type="PATRIC" id="fig|1666911.3.peg.5066"/>
<dbReference type="InterPro" id="IPR005467">
    <property type="entry name" value="His_kinase_dom"/>
</dbReference>
<dbReference type="SUPFAM" id="SSF52172">
    <property type="entry name" value="CheY-like"/>
    <property type="match status" value="1"/>
</dbReference>
<dbReference type="SUPFAM" id="SSF47384">
    <property type="entry name" value="Homodimeric domain of signal transducing histidine kinase"/>
    <property type="match status" value="1"/>
</dbReference>
<dbReference type="Gene3D" id="3.40.50.2300">
    <property type="match status" value="1"/>
</dbReference>
<name>A0A0N8KNE8_9CYAN</name>
<dbReference type="InterPro" id="IPR001789">
    <property type="entry name" value="Sig_transdc_resp-reg_receiver"/>
</dbReference>
<dbReference type="InterPro" id="IPR003661">
    <property type="entry name" value="HisK_dim/P_dom"/>
</dbReference>
<dbReference type="STRING" id="1666911.HLUCCA11_07320"/>
<evidence type="ECO:0000256" key="7">
    <source>
        <dbReference type="ARBA" id="ARBA00022741"/>
    </source>
</evidence>
<dbReference type="CDD" id="cd00130">
    <property type="entry name" value="PAS"/>
    <property type="match status" value="2"/>
</dbReference>
<dbReference type="InterPro" id="IPR000700">
    <property type="entry name" value="PAS-assoc_C"/>
</dbReference>
<evidence type="ECO:0000256" key="6">
    <source>
        <dbReference type="ARBA" id="ARBA00022679"/>
    </source>
</evidence>
<comment type="subcellular location">
    <subcellularLocation>
        <location evidence="2">Membrane</location>
    </subcellularLocation>
</comment>
<gene>
    <name evidence="19" type="ORF">HLUCCA11_07320</name>
</gene>
<dbReference type="EMBL" id="LJZR01000007">
    <property type="protein sequence ID" value="KPQ36338.1"/>
    <property type="molecule type" value="Genomic_DNA"/>
</dbReference>
<keyword evidence="9" id="KW-0067">ATP-binding</keyword>
<dbReference type="InterPro" id="IPR000014">
    <property type="entry name" value="PAS"/>
</dbReference>
<evidence type="ECO:0000256" key="14">
    <source>
        <dbReference type="PROSITE-ProRule" id="PRU00169"/>
    </source>
</evidence>
<dbReference type="PANTHER" id="PTHR43047">
    <property type="entry name" value="TWO-COMPONENT HISTIDINE PROTEIN KINASE"/>
    <property type="match status" value="1"/>
</dbReference>
<dbReference type="Pfam" id="PF13426">
    <property type="entry name" value="PAS_9"/>
    <property type="match status" value="2"/>
</dbReference>
<proteinExistence type="inferred from homology"/>
<dbReference type="SMART" id="SM00086">
    <property type="entry name" value="PAC"/>
    <property type="match status" value="2"/>
</dbReference>
<dbReference type="SMART" id="SM00388">
    <property type="entry name" value="HisKA"/>
    <property type="match status" value="1"/>
</dbReference>
<dbReference type="Gene3D" id="3.30.565.10">
    <property type="entry name" value="Histidine kinase-like ATPase, C-terminal domain"/>
    <property type="match status" value="1"/>
</dbReference>
<dbReference type="FunFam" id="3.30.565.10:FF:000010">
    <property type="entry name" value="Sensor histidine kinase RcsC"/>
    <property type="match status" value="1"/>
</dbReference>
<evidence type="ECO:0000256" key="2">
    <source>
        <dbReference type="ARBA" id="ARBA00004370"/>
    </source>
</evidence>
<dbReference type="InterPro" id="IPR001610">
    <property type="entry name" value="PAC"/>
</dbReference>